<evidence type="ECO:0000256" key="2">
    <source>
        <dbReference type="SAM" id="Phobius"/>
    </source>
</evidence>
<dbReference type="InterPro" id="IPR025194">
    <property type="entry name" value="RodZ-like_C"/>
</dbReference>
<dbReference type="InterPro" id="IPR050400">
    <property type="entry name" value="Bact_Cytoskel_RodZ"/>
</dbReference>
<evidence type="ECO:0000313" key="4">
    <source>
        <dbReference type="EMBL" id="MBB3224848.1"/>
    </source>
</evidence>
<dbReference type="PANTHER" id="PTHR34475">
    <property type="match status" value="1"/>
</dbReference>
<sequence length="340" mass="34717">MDSEGQKKAQGQPQGQSAEQRHASAPGATLAAQREAMGLTIEQIADQLKLAPRQVVALEQGDFASLPNMAVTRGFIRAYAKVVRLDPAPLVAQIEVTPSVTTTEHAPIRREKIPTTFSQSRFPTLASRQSKPRVWIIGGVVALAIIAGTGAWQAGLISPTALRKPATTATPAAVPAAPGTVATTATTTTPLLSPNVPLVSTPGQGPATPENTAPLVTTPPNAAAGTPAPATAPAATTPAATPAPVPAAPVATTPAPAPAAQGANTLTLVFTADSWVEIKRPGASPLISRLVKAGSTESFEIDRQSQLTVGAPEGVRATLRGQPLPLPKVANGTISRVQIK</sequence>
<keyword evidence="2" id="KW-1133">Transmembrane helix</keyword>
<evidence type="ECO:0000259" key="3">
    <source>
        <dbReference type="Pfam" id="PF13464"/>
    </source>
</evidence>
<reference evidence="4 7" key="2">
    <citation type="submission" date="2020-08" db="EMBL/GenBank/DDBJ databases">
        <title>Genomic Encyclopedia of Type Strains, Phase III (KMG-III): the genomes of soil and plant-associated and newly described type strains.</title>
        <authorList>
            <person name="Whitman W."/>
        </authorList>
    </citation>
    <scope>NUCLEOTIDE SEQUENCE [LARGE SCALE GENOMIC DNA]</scope>
    <source>
        <strain evidence="4 7">CECT 7753</strain>
    </source>
</reference>
<keyword evidence="2" id="KW-0472">Membrane</keyword>
<accession>A0A4P8HRB4</accession>
<dbReference type="Gene3D" id="1.10.260.40">
    <property type="entry name" value="lambda repressor-like DNA-binding domains"/>
    <property type="match status" value="1"/>
</dbReference>
<dbReference type="SUPFAM" id="SSF47413">
    <property type="entry name" value="lambda repressor-like DNA-binding domains"/>
    <property type="match status" value="1"/>
</dbReference>
<keyword evidence="6" id="KW-1185">Reference proteome</keyword>
<protein>
    <submittedName>
        <fullName evidence="4">Cytoskeleton protein RodZ</fullName>
    </submittedName>
    <submittedName>
        <fullName evidence="5">DUF4115 domain-containing protein</fullName>
    </submittedName>
</protein>
<organism evidence="4 7">
    <name type="scientific">Pseudoduganella umbonata</name>
    <dbReference type="NCBI Taxonomy" id="864828"/>
    <lineage>
        <taxon>Bacteria</taxon>
        <taxon>Pseudomonadati</taxon>
        <taxon>Pseudomonadota</taxon>
        <taxon>Betaproteobacteria</taxon>
        <taxon>Burkholderiales</taxon>
        <taxon>Oxalobacteraceae</taxon>
        <taxon>Telluria group</taxon>
        <taxon>Pseudoduganella</taxon>
    </lineage>
</organism>
<dbReference type="AlphaFoldDB" id="A0A4P8HRB4"/>
<feature type="region of interest" description="Disordered" evidence="1">
    <location>
        <begin position="187"/>
        <end position="258"/>
    </location>
</feature>
<feature type="transmembrane region" description="Helical" evidence="2">
    <location>
        <begin position="134"/>
        <end position="155"/>
    </location>
</feature>
<dbReference type="InterPro" id="IPR010982">
    <property type="entry name" value="Lambda_DNA-bd_dom_sf"/>
</dbReference>
<dbReference type="Proteomes" id="UP000298763">
    <property type="component" value="Chromosome"/>
</dbReference>
<dbReference type="EMBL" id="JACHXS010000014">
    <property type="protein sequence ID" value="MBB3224848.1"/>
    <property type="molecule type" value="Genomic_DNA"/>
</dbReference>
<evidence type="ECO:0000313" key="6">
    <source>
        <dbReference type="Proteomes" id="UP000298763"/>
    </source>
</evidence>
<dbReference type="OrthoDB" id="8561330at2"/>
<dbReference type="CDD" id="cd00093">
    <property type="entry name" value="HTH_XRE"/>
    <property type="match status" value="1"/>
</dbReference>
<keyword evidence="2" id="KW-0812">Transmembrane</keyword>
<dbReference type="RefSeq" id="WP_137314016.1">
    <property type="nucleotide sequence ID" value="NZ_CP040017.1"/>
</dbReference>
<dbReference type="InterPro" id="IPR001387">
    <property type="entry name" value="Cro/C1-type_HTH"/>
</dbReference>
<feature type="region of interest" description="Disordered" evidence="1">
    <location>
        <begin position="1"/>
        <end position="29"/>
    </location>
</feature>
<feature type="compositionally biased region" description="Low complexity" evidence="1">
    <location>
        <begin position="248"/>
        <end position="258"/>
    </location>
</feature>
<reference evidence="5 6" key="1">
    <citation type="submission" date="2019-05" db="EMBL/GenBank/DDBJ databases">
        <title>Draft Genome Sequences of Six Type Strains of the Genus Massilia.</title>
        <authorList>
            <person name="Miess H."/>
            <person name="Frediansyhah A."/>
            <person name="Gross H."/>
        </authorList>
    </citation>
    <scope>NUCLEOTIDE SEQUENCE [LARGE SCALE GENOMIC DNA]</scope>
    <source>
        <strain evidence="5 6">DSMZ 26121</strain>
    </source>
</reference>
<feature type="domain" description="Cytoskeleton protein RodZ-like C-terminal" evidence="3">
    <location>
        <begin position="267"/>
        <end position="337"/>
    </location>
</feature>
<dbReference type="GO" id="GO:0003677">
    <property type="term" value="F:DNA binding"/>
    <property type="evidence" value="ECO:0007669"/>
    <property type="project" value="InterPro"/>
</dbReference>
<evidence type="ECO:0000313" key="5">
    <source>
        <dbReference type="EMBL" id="QCP11152.1"/>
    </source>
</evidence>
<evidence type="ECO:0000256" key="1">
    <source>
        <dbReference type="SAM" id="MobiDB-lite"/>
    </source>
</evidence>
<name>A0A4P8HRB4_9BURK</name>
<dbReference type="Pfam" id="PF13413">
    <property type="entry name" value="HTH_25"/>
    <property type="match status" value="1"/>
</dbReference>
<feature type="compositionally biased region" description="Low complexity" evidence="1">
    <location>
        <begin position="218"/>
        <end position="240"/>
    </location>
</feature>
<dbReference type="PANTHER" id="PTHR34475:SF1">
    <property type="entry name" value="CYTOSKELETON PROTEIN RODZ"/>
    <property type="match status" value="1"/>
</dbReference>
<dbReference type="EMBL" id="CP040017">
    <property type="protein sequence ID" value="QCP11152.1"/>
    <property type="molecule type" value="Genomic_DNA"/>
</dbReference>
<gene>
    <name evidence="5" type="ORF">FCL38_12575</name>
    <name evidence="4" type="ORF">FHS02_005714</name>
</gene>
<dbReference type="Pfam" id="PF13464">
    <property type="entry name" value="RodZ_C"/>
    <property type="match status" value="1"/>
</dbReference>
<dbReference type="Proteomes" id="UP000584325">
    <property type="component" value="Unassembled WGS sequence"/>
</dbReference>
<evidence type="ECO:0000313" key="7">
    <source>
        <dbReference type="Proteomes" id="UP000584325"/>
    </source>
</evidence>
<proteinExistence type="predicted"/>